<dbReference type="SUPFAM" id="SSF51695">
    <property type="entry name" value="PLC-like phosphodiesterases"/>
    <property type="match status" value="1"/>
</dbReference>
<dbReference type="InterPro" id="IPR018913">
    <property type="entry name" value="BppU_N"/>
</dbReference>
<feature type="domain" description="GP-PDE" evidence="1">
    <location>
        <begin position="253"/>
        <end position="491"/>
    </location>
</feature>
<reference evidence="2 3" key="1">
    <citation type="submission" date="2023-03" db="EMBL/GenBank/DDBJ databases">
        <authorList>
            <person name="Shen W."/>
            <person name="Cai J."/>
        </authorList>
    </citation>
    <scope>NUCLEOTIDE SEQUENCE [LARGE SCALE GENOMIC DNA]</scope>
    <source>
        <strain evidence="2 3">P72-2</strain>
    </source>
</reference>
<evidence type="ECO:0000313" key="3">
    <source>
        <dbReference type="Proteomes" id="UP001256547"/>
    </source>
</evidence>
<dbReference type="Gene3D" id="2.60.40.3350">
    <property type="match status" value="1"/>
</dbReference>
<dbReference type="RefSeq" id="WP_311924823.1">
    <property type="nucleotide sequence ID" value="NZ_JARPYR010000021.1"/>
</dbReference>
<proteinExistence type="predicted"/>
<protein>
    <submittedName>
        <fullName evidence="2">Glycerophosphodiester phosphodiesterase family protein</fullName>
    </submittedName>
</protein>
<name>A0ABU3ER96_9ENTE</name>
<dbReference type="Pfam" id="PF10651">
    <property type="entry name" value="BppU_N"/>
    <property type="match status" value="1"/>
</dbReference>
<dbReference type="EMBL" id="JARPYR010000021">
    <property type="protein sequence ID" value="MDT2597387.1"/>
    <property type="molecule type" value="Genomic_DNA"/>
</dbReference>
<dbReference type="PANTHER" id="PTHR46211:SF1">
    <property type="entry name" value="GLYCEROPHOSPHODIESTER PHOSPHODIESTERASE, CYTOPLASMIC"/>
    <property type="match status" value="1"/>
</dbReference>
<dbReference type="Pfam" id="PF03009">
    <property type="entry name" value="GDPD"/>
    <property type="match status" value="1"/>
</dbReference>
<organism evidence="2 3">
    <name type="scientific">Enterococcus dongliensis</name>
    <dbReference type="NCBI Taxonomy" id="2559925"/>
    <lineage>
        <taxon>Bacteria</taxon>
        <taxon>Bacillati</taxon>
        <taxon>Bacillota</taxon>
        <taxon>Bacilli</taxon>
        <taxon>Lactobacillales</taxon>
        <taxon>Enterococcaceae</taxon>
        <taxon>Enterococcus</taxon>
    </lineage>
</organism>
<comment type="caution">
    <text evidence="2">The sequence shown here is derived from an EMBL/GenBank/DDBJ whole genome shotgun (WGS) entry which is preliminary data.</text>
</comment>
<keyword evidence="3" id="KW-1185">Reference proteome</keyword>
<dbReference type="Proteomes" id="UP001256547">
    <property type="component" value="Unassembled WGS sequence"/>
</dbReference>
<sequence>MFKTNEEIIIIQAKATTPIPTGVVFWSHDKGTARLIFQLKKDGLNQSISEGTIVPVCLEFNSETAETGRGRHIYHAVIEDAINGIVSIVLEDNILGYVGRVDGSIYIELPDTRSLDTAGRFTFDINRSPIDEDIPELEDYYYAGFFDVNKQYVEINAKIDSAKVDLDNAVKDANFSLDTKITEVENRIQQSVKEFEDADFYSKNESKEMFVERSDISDKDTAETAVSENVVMTPYSTNTSVFKNYGQPFTAATKFIAHRGNNSFYPENSIAAFEKTSRHWGAETDIQLTTDGKWYCFHDRTLDRMTNGTGNFMDKTSIEIEALRLDTGNGISTLSDVEKKIPTFDQYLNACLKARIVPVIEITPLKTDFTDAQLDSIVTTIRRKGLLNKCVIICFTYEVLVKMRQRMPSTVMHWLISEYSEEMLQKCVINNFVPSFDYSKASVNQALIDKIHDAGLECGLWTVPYSDHQKYTDMGVDNITTDSASGNLRYFEPALRSGMLPNNANLVGPTYIEETSNGEIHIRVNVTGGQNDVGIYICALESWAIPRHSLTLMGYVRSTKVTGLTFVPVSVGVGGYSANDSSIADANVKFGYLTTGTNWEQRATYATFDLFYRI</sequence>
<evidence type="ECO:0000259" key="1">
    <source>
        <dbReference type="PROSITE" id="PS51704"/>
    </source>
</evidence>
<dbReference type="InterPro" id="IPR030395">
    <property type="entry name" value="GP_PDE_dom"/>
</dbReference>
<gene>
    <name evidence="2" type="ORF">P7D39_10285</name>
</gene>
<evidence type="ECO:0000313" key="2">
    <source>
        <dbReference type="EMBL" id="MDT2597387.1"/>
    </source>
</evidence>
<dbReference type="PANTHER" id="PTHR46211">
    <property type="entry name" value="GLYCEROPHOSPHORYL DIESTER PHOSPHODIESTERASE"/>
    <property type="match status" value="1"/>
</dbReference>
<accession>A0ABU3ER96</accession>
<dbReference type="PROSITE" id="PS51704">
    <property type="entry name" value="GP_PDE"/>
    <property type="match status" value="1"/>
</dbReference>
<dbReference type="InterPro" id="IPR017946">
    <property type="entry name" value="PLC-like_Pdiesterase_TIM-brl"/>
</dbReference>
<dbReference type="Gene3D" id="3.20.20.190">
    <property type="entry name" value="Phosphatidylinositol (PI) phosphodiesterase"/>
    <property type="match status" value="1"/>
</dbReference>